<dbReference type="Proteomes" id="UP000572377">
    <property type="component" value="Unassembled WGS sequence"/>
</dbReference>
<accession>A0A849L0B8</accession>
<proteinExistence type="inferred from homology"/>
<keyword evidence="6" id="KW-0961">Cell wall biogenesis/degradation</keyword>
<keyword evidence="2 11" id="KW-0732">Signal</keyword>
<dbReference type="GO" id="GO:0042834">
    <property type="term" value="F:peptidoglycan binding"/>
    <property type="evidence" value="ECO:0007669"/>
    <property type="project" value="InterPro"/>
</dbReference>
<feature type="chain" id="PRO_5032509229" evidence="11">
    <location>
        <begin position="25"/>
        <end position="490"/>
    </location>
</feature>
<feature type="binding site" evidence="8">
    <location>
        <position position="216"/>
    </location>
    <ligand>
        <name>substrate</name>
    </ligand>
</feature>
<feature type="active site" description="Acyl-ester intermediate" evidence="7">
    <location>
        <position position="53"/>
    </location>
</feature>
<reference evidence="14 15" key="1">
    <citation type="submission" date="2020-05" db="EMBL/GenBank/DDBJ databases">
        <title>Gimesia benthica sp. nov., a novel planctomycete isolated from a deep-sea water sample of the Northwest Indian Ocean.</title>
        <authorList>
            <person name="Wang J."/>
            <person name="Ruan C."/>
            <person name="Song L."/>
            <person name="Zhu Y."/>
            <person name="Li A."/>
            <person name="Zheng X."/>
            <person name="Wang L."/>
            <person name="Lu Z."/>
            <person name="Huang Y."/>
            <person name="Du W."/>
            <person name="Zhou Y."/>
            <person name="Huang L."/>
            <person name="Dai X."/>
        </authorList>
    </citation>
    <scope>NUCLEOTIDE SEQUENCE [LARGE SCALE GENOMIC DNA]</scope>
    <source>
        <strain evidence="14 15">YYQ-30</strain>
    </source>
</reference>
<dbReference type="PRINTS" id="PR00725">
    <property type="entry name" value="DADACBPTASE1"/>
</dbReference>
<dbReference type="GO" id="GO:0008360">
    <property type="term" value="P:regulation of cell shape"/>
    <property type="evidence" value="ECO:0007669"/>
    <property type="project" value="UniProtKB-KW"/>
</dbReference>
<feature type="domain" description="SPOR" evidence="13">
    <location>
        <begin position="411"/>
        <end position="487"/>
    </location>
</feature>
<dbReference type="Pfam" id="PF05036">
    <property type="entry name" value="SPOR"/>
    <property type="match status" value="1"/>
</dbReference>
<feature type="signal peptide" evidence="11">
    <location>
        <begin position="1"/>
        <end position="24"/>
    </location>
</feature>
<dbReference type="InterPro" id="IPR001967">
    <property type="entry name" value="Peptidase_S11_N"/>
</dbReference>
<organism evidence="14 15">
    <name type="scientific">Halovulum dunhuangense</name>
    <dbReference type="NCBI Taxonomy" id="1505036"/>
    <lineage>
        <taxon>Bacteria</taxon>
        <taxon>Pseudomonadati</taxon>
        <taxon>Pseudomonadota</taxon>
        <taxon>Alphaproteobacteria</taxon>
        <taxon>Rhodobacterales</taxon>
        <taxon>Paracoccaceae</taxon>
        <taxon>Halovulum</taxon>
    </lineage>
</organism>
<evidence type="ECO:0000259" key="12">
    <source>
        <dbReference type="Pfam" id="PF00768"/>
    </source>
</evidence>
<dbReference type="GO" id="GO:0009252">
    <property type="term" value="P:peptidoglycan biosynthetic process"/>
    <property type="evidence" value="ECO:0007669"/>
    <property type="project" value="UniProtKB-KW"/>
</dbReference>
<dbReference type="SUPFAM" id="SSF56601">
    <property type="entry name" value="beta-lactamase/transpeptidase-like"/>
    <property type="match status" value="1"/>
</dbReference>
<dbReference type="PANTHER" id="PTHR21581">
    <property type="entry name" value="D-ALANYL-D-ALANINE CARBOXYPEPTIDASE"/>
    <property type="match status" value="1"/>
</dbReference>
<keyword evidence="15" id="KW-1185">Reference proteome</keyword>
<name>A0A849L0B8_9RHOB</name>
<feature type="domain" description="Peptidase S11 D-alanyl-D-alanine carboxypeptidase A N-terminal" evidence="12">
    <location>
        <begin position="28"/>
        <end position="244"/>
    </location>
</feature>
<dbReference type="EMBL" id="JABFBC010000001">
    <property type="protein sequence ID" value="NNU79702.1"/>
    <property type="molecule type" value="Genomic_DNA"/>
</dbReference>
<feature type="region of interest" description="Disordered" evidence="10">
    <location>
        <begin position="377"/>
        <end position="405"/>
    </location>
</feature>
<evidence type="ECO:0000256" key="11">
    <source>
        <dbReference type="SAM" id="SignalP"/>
    </source>
</evidence>
<dbReference type="GO" id="GO:0006508">
    <property type="term" value="P:proteolysis"/>
    <property type="evidence" value="ECO:0007669"/>
    <property type="project" value="InterPro"/>
</dbReference>
<evidence type="ECO:0000256" key="1">
    <source>
        <dbReference type="ARBA" id="ARBA00007164"/>
    </source>
</evidence>
<sequence>MSVQAGRGLLLVAFLFLGSAMAFAAPYAALVMDARDGRVIHSENADTRLHPASLTKMMTLYLVFDAVQRGQLSLDQKITISANAAAEPPSKLGLRRGQQIELQYLIRAAAVKSANDAATALGEAVSGSEEAFARKMTATARAMGMKNTTFKNAHGLTAAGHLSTARDMALLGRQLFYDFPQYYNLFSRRSTSAKIATVYNTNRRFLDAYQGADGIKTGYTRAAGFNLVASAQRGGKRVIVSLFGGNSTASRNAKVAELMDLGLRQAPTQVAVVRPARVNVASGGATVIARADTTLKTAPRPVVRAREDQQPVAVAAVDTLAVQIATEVSRALTDEELPQIAASSKELADAPPTPDAQPLLPNAIRPLLRPDSIDIARRSPDEKPEAPEVEVASIAPPPPAPEVRSVRQGNAGTYIVQLGGKHNRTNAERLLLTTALQEMEALEGSKRDLLPTGEPGWYRARFVGLSAEAAETACARLAARQTPCEVVAGG</sequence>
<dbReference type="InterPro" id="IPR007730">
    <property type="entry name" value="SPOR-like_dom"/>
</dbReference>
<evidence type="ECO:0000256" key="4">
    <source>
        <dbReference type="ARBA" id="ARBA00022960"/>
    </source>
</evidence>
<keyword evidence="4" id="KW-0133">Cell shape</keyword>
<gene>
    <name evidence="14" type="ORF">HMH01_04530</name>
</gene>
<evidence type="ECO:0000313" key="15">
    <source>
        <dbReference type="Proteomes" id="UP000572377"/>
    </source>
</evidence>
<dbReference type="Pfam" id="PF00768">
    <property type="entry name" value="Peptidase_S11"/>
    <property type="match status" value="1"/>
</dbReference>
<evidence type="ECO:0000259" key="13">
    <source>
        <dbReference type="Pfam" id="PF05036"/>
    </source>
</evidence>
<dbReference type="InterPro" id="IPR012338">
    <property type="entry name" value="Beta-lactam/transpept-like"/>
</dbReference>
<keyword evidence="3" id="KW-0378">Hydrolase</keyword>
<dbReference type="GO" id="GO:0009002">
    <property type="term" value="F:serine-type D-Ala-D-Ala carboxypeptidase activity"/>
    <property type="evidence" value="ECO:0007669"/>
    <property type="project" value="InterPro"/>
</dbReference>
<dbReference type="Gene3D" id="3.40.710.10">
    <property type="entry name" value="DD-peptidase/beta-lactamase superfamily"/>
    <property type="match status" value="1"/>
</dbReference>
<evidence type="ECO:0000256" key="10">
    <source>
        <dbReference type="SAM" id="MobiDB-lite"/>
    </source>
</evidence>
<evidence type="ECO:0000256" key="9">
    <source>
        <dbReference type="RuleBase" id="RU004016"/>
    </source>
</evidence>
<comment type="caution">
    <text evidence="14">The sequence shown here is derived from an EMBL/GenBank/DDBJ whole genome shotgun (WGS) entry which is preliminary data.</text>
</comment>
<comment type="similarity">
    <text evidence="1 9">Belongs to the peptidase S11 family.</text>
</comment>
<keyword evidence="14" id="KW-0645">Protease</keyword>
<evidence type="ECO:0000256" key="3">
    <source>
        <dbReference type="ARBA" id="ARBA00022801"/>
    </source>
</evidence>
<evidence type="ECO:0000256" key="2">
    <source>
        <dbReference type="ARBA" id="ARBA00022729"/>
    </source>
</evidence>
<feature type="active site" description="Proton acceptor" evidence="7">
    <location>
        <position position="56"/>
    </location>
</feature>
<evidence type="ECO:0000256" key="7">
    <source>
        <dbReference type="PIRSR" id="PIRSR618044-1"/>
    </source>
</evidence>
<dbReference type="PANTHER" id="PTHR21581:SF6">
    <property type="entry name" value="TRAFFICKING PROTEIN PARTICLE COMPLEX SUBUNIT 12"/>
    <property type="match status" value="1"/>
</dbReference>
<feature type="compositionally biased region" description="Basic and acidic residues" evidence="10">
    <location>
        <begin position="377"/>
        <end position="386"/>
    </location>
</feature>
<dbReference type="GO" id="GO:0071555">
    <property type="term" value="P:cell wall organization"/>
    <property type="evidence" value="ECO:0007669"/>
    <property type="project" value="UniProtKB-KW"/>
</dbReference>
<evidence type="ECO:0000256" key="6">
    <source>
        <dbReference type="ARBA" id="ARBA00023316"/>
    </source>
</evidence>
<evidence type="ECO:0000256" key="8">
    <source>
        <dbReference type="PIRSR" id="PIRSR618044-2"/>
    </source>
</evidence>
<evidence type="ECO:0000256" key="5">
    <source>
        <dbReference type="ARBA" id="ARBA00022984"/>
    </source>
</evidence>
<protein>
    <submittedName>
        <fullName evidence="14">D-alanyl-D-alanine carboxypeptidase</fullName>
    </submittedName>
</protein>
<feature type="active site" evidence="7">
    <location>
        <position position="113"/>
    </location>
</feature>
<evidence type="ECO:0000313" key="14">
    <source>
        <dbReference type="EMBL" id="NNU79702.1"/>
    </source>
</evidence>
<keyword evidence="5" id="KW-0573">Peptidoglycan synthesis</keyword>
<keyword evidence="14" id="KW-0121">Carboxypeptidase</keyword>
<feature type="region of interest" description="Disordered" evidence="10">
    <location>
        <begin position="344"/>
        <end position="364"/>
    </location>
</feature>
<dbReference type="InterPro" id="IPR018044">
    <property type="entry name" value="Peptidase_S11"/>
</dbReference>
<dbReference type="AlphaFoldDB" id="A0A849L0B8"/>